<dbReference type="InterPro" id="IPR000821">
    <property type="entry name" value="Ala_racemase"/>
</dbReference>
<proteinExistence type="inferred from homology"/>
<evidence type="ECO:0000256" key="5">
    <source>
        <dbReference type="PIRSR" id="PIRSR600821-50"/>
    </source>
</evidence>
<dbReference type="InterPro" id="IPR011079">
    <property type="entry name" value="Ala_racemase_C"/>
</dbReference>
<dbReference type="FunFam" id="3.20.20.10:FF:000002">
    <property type="entry name" value="Alanine racemase"/>
    <property type="match status" value="1"/>
</dbReference>
<protein>
    <recommendedName>
        <fullName evidence="4">Alanine racemase</fullName>
        <ecNumber evidence="4">5.1.1.1</ecNumber>
    </recommendedName>
</protein>
<evidence type="ECO:0000256" key="1">
    <source>
        <dbReference type="ARBA" id="ARBA00001933"/>
    </source>
</evidence>
<reference evidence="8" key="2">
    <citation type="submission" date="2021-04" db="EMBL/GenBank/DDBJ databases">
        <authorList>
            <person name="Gilroy R."/>
        </authorList>
    </citation>
    <scope>NUCLEOTIDE SEQUENCE</scope>
    <source>
        <strain evidence="8">B5_2728</strain>
    </source>
</reference>
<dbReference type="PANTHER" id="PTHR30511">
    <property type="entry name" value="ALANINE RACEMASE"/>
    <property type="match status" value="1"/>
</dbReference>
<evidence type="ECO:0000313" key="9">
    <source>
        <dbReference type="Proteomes" id="UP000713596"/>
    </source>
</evidence>
<sequence>MHFEKHCWAEVNLDALVHNFQLLSRHAQPATVCCVVKAGAYGHGDAVICRTLQEAGAQWFAVSCLAEAVHLRGCGIEGEILILGHTDPDYVPELIRHGLTQTVFSTSYAQQLSQRATGLPRPISCHLKVDTGMGRLGFAARHPEEIPHCAAELAQCYALPGLRITGLYQHFAVADSTQPSDEAYTKTQHNQFCQLQQALEELGHRPQWIHCCNTAGLIQHPEWGMDLVRPGIALYGCNPSAEVTLEGLLPVLTLKTVISQVKTLAPGEGVSYGLHFVAERPTRVATLCIGYADGYPRLLSNRGICSIAGSPAPVLGRVCMDQMMVDISHIPGAQPGDEVTVFGGPGADSLNQVAKKADTIPYEIMCALALRVPRVYRKQGQVVSVSEYLNKI</sequence>
<dbReference type="SMART" id="SM01005">
    <property type="entry name" value="Ala_racemase_C"/>
    <property type="match status" value="1"/>
</dbReference>
<comment type="function">
    <text evidence="4">Catalyzes the interconversion of L-alanine and D-alanine. May also act on other amino acids.</text>
</comment>
<dbReference type="SUPFAM" id="SSF50621">
    <property type="entry name" value="Alanine racemase C-terminal domain-like"/>
    <property type="match status" value="1"/>
</dbReference>
<dbReference type="Pfam" id="PF00842">
    <property type="entry name" value="Ala_racemase_C"/>
    <property type="match status" value="1"/>
</dbReference>
<feature type="domain" description="Alanine racemase C-terminal" evidence="7">
    <location>
        <begin position="251"/>
        <end position="377"/>
    </location>
</feature>
<evidence type="ECO:0000313" key="8">
    <source>
        <dbReference type="EMBL" id="MBU3805352.1"/>
    </source>
</evidence>
<dbReference type="CDD" id="cd00430">
    <property type="entry name" value="PLPDE_III_AR"/>
    <property type="match status" value="1"/>
</dbReference>
<dbReference type="SUPFAM" id="SSF51419">
    <property type="entry name" value="PLP-binding barrel"/>
    <property type="match status" value="1"/>
</dbReference>
<dbReference type="AlphaFoldDB" id="A0A948T089"/>
<comment type="pathway">
    <text evidence="4">Amino-acid biosynthesis; D-alanine biosynthesis; D-alanine from L-alanine: step 1/1.</text>
</comment>
<feature type="binding site" evidence="4 6">
    <location>
        <position position="135"/>
    </location>
    <ligand>
        <name>substrate</name>
    </ligand>
</feature>
<dbReference type="EMBL" id="JAHLFP010000002">
    <property type="protein sequence ID" value="MBU3805352.1"/>
    <property type="molecule type" value="Genomic_DNA"/>
</dbReference>
<dbReference type="PRINTS" id="PR00992">
    <property type="entry name" value="ALARACEMASE"/>
</dbReference>
<dbReference type="GO" id="GO:0030632">
    <property type="term" value="P:D-alanine biosynthetic process"/>
    <property type="evidence" value="ECO:0007669"/>
    <property type="project" value="UniProtKB-UniRule"/>
</dbReference>
<dbReference type="InterPro" id="IPR029066">
    <property type="entry name" value="PLP-binding_barrel"/>
</dbReference>
<dbReference type="EC" id="5.1.1.1" evidence="4"/>
<comment type="cofactor">
    <cofactor evidence="1 4 5">
        <name>pyridoxal 5'-phosphate</name>
        <dbReference type="ChEBI" id="CHEBI:597326"/>
    </cofactor>
</comment>
<dbReference type="Gene3D" id="2.40.37.10">
    <property type="entry name" value="Lyase, Ornithine Decarboxylase, Chain A, domain 1"/>
    <property type="match status" value="1"/>
</dbReference>
<evidence type="ECO:0000259" key="7">
    <source>
        <dbReference type="SMART" id="SM01005"/>
    </source>
</evidence>
<keyword evidence="2 4" id="KW-0663">Pyridoxal phosphate</keyword>
<accession>A0A948T089</accession>
<comment type="similarity">
    <text evidence="4">Belongs to the alanine racemase family.</text>
</comment>
<dbReference type="Pfam" id="PF01168">
    <property type="entry name" value="Ala_racemase_N"/>
    <property type="match status" value="1"/>
</dbReference>
<dbReference type="GO" id="GO:0030170">
    <property type="term" value="F:pyridoxal phosphate binding"/>
    <property type="evidence" value="ECO:0007669"/>
    <property type="project" value="UniProtKB-UniRule"/>
</dbReference>
<dbReference type="Proteomes" id="UP000713596">
    <property type="component" value="Unassembled WGS sequence"/>
</dbReference>
<comment type="caution">
    <text evidence="8">The sequence shown here is derived from an EMBL/GenBank/DDBJ whole genome shotgun (WGS) entry which is preliminary data.</text>
</comment>
<evidence type="ECO:0000256" key="6">
    <source>
        <dbReference type="PIRSR" id="PIRSR600821-52"/>
    </source>
</evidence>
<organism evidence="8 9">
    <name type="scientific">Candidatus Allofournierella pullistercoris</name>
    <dbReference type="NCBI Taxonomy" id="2838597"/>
    <lineage>
        <taxon>Bacteria</taxon>
        <taxon>Bacillati</taxon>
        <taxon>Bacillota</taxon>
        <taxon>Clostridia</taxon>
        <taxon>Eubacteriales</taxon>
        <taxon>Oscillospiraceae</taxon>
        <taxon>Allofournierella</taxon>
    </lineage>
</organism>
<evidence type="ECO:0000256" key="2">
    <source>
        <dbReference type="ARBA" id="ARBA00022898"/>
    </source>
</evidence>
<feature type="active site" description="Proton acceptor; specific for D-alanine" evidence="4">
    <location>
        <position position="37"/>
    </location>
</feature>
<dbReference type="GO" id="GO:0008784">
    <property type="term" value="F:alanine racemase activity"/>
    <property type="evidence" value="ECO:0007669"/>
    <property type="project" value="UniProtKB-UniRule"/>
</dbReference>
<dbReference type="NCBIfam" id="TIGR00492">
    <property type="entry name" value="alr"/>
    <property type="match status" value="1"/>
</dbReference>
<keyword evidence="3 4" id="KW-0413">Isomerase</keyword>
<reference evidence="8" key="1">
    <citation type="journal article" date="2021" name="PeerJ">
        <title>Extensive microbial diversity within the chicken gut microbiome revealed by metagenomics and culture.</title>
        <authorList>
            <person name="Gilroy R."/>
            <person name="Ravi A."/>
            <person name="Getino M."/>
            <person name="Pursley I."/>
            <person name="Horton D.L."/>
            <person name="Alikhan N.F."/>
            <person name="Baker D."/>
            <person name="Gharbi K."/>
            <person name="Hall N."/>
            <person name="Watson M."/>
            <person name="Adriaenssens E.M."/>
            <person name="Foster-Nyarko E."/>
            <person name="Jarju S."/>
            <person name="Secka A."/>
            <person name="Antonio M."/>
            <person name="Oren A."/>
            <person name="Chaudhuri R.R."/>
            <person name="La Ragione R."/>
            <person name="Hildebrand F."/>
            <person name="Pallen M.J."/>
        </authorList>
    </citation>
    <scope>NUCLEOTIDE SEQUENCE</scope>
    <source>
        <strain evidence="8">B5_2728</strain>
    </source>
</reference>
<dbReference type="HAMAP" id="MF_01201">
    <property type="entry name" value="Ala_racemase"/>
    <property type="match status" value="1"/>
</dbReference>
<feature type="modified residue" description="N6-(pyridoxal phosphate)lysine" evidence="4 5">
    <location>
        <position position="37"/>
    </location>
</feature>
<feature type="binding site" evidence="4 6">
    <location>
        <position position="320"/>
    </location>
    <ligand>
        <name>substrate</name>
    </ligand>
</feature>
<dbReference type="Gene3D" id="3.20.20.10">
    <property type="entry name" value="Alanine racemase"/>
    <property type="match status" value="1"/>
</dbReference>
<evidence type="ECO:0000256" key="4">
    <source>
        <dbReference type="HAMAP-Rule" id="MF_01201"/>
    </source>
</evidence>
<feature type="active site" description="Proton acceptor; specific for L-alanine" evidence="4">
    <location>
        <position position="272"/>
    </location>
</feature>
<evidence type="ECO:0000256" key="3">
    <source>
        <dbReference type="ARBA" id="ARBA00023235"/>
    </source>
</evidence>
<dbReference type="GO" id="GO:0005829">
    <property type="term" value="C:cytosol"/>
    <property type="evidence" value="ECO:0007669"/>
    <property type="project" value="TreeGrafter"/>
</dbReference>
<name>A0A948T089_9FIRM</name>
<gene>
    <name evidence="8" type="primary">alr</name>
    <name evidence="8" type="ORF">H9882_00395</name>
</gene>
<dbReference type="InterPro" id="IPR001608">
    <property type="entry name" value="Ala_racemase_N"/>
</dbReference>
<dbReference type="InterPro" id="IPR009006">
    <property type="entry name" value="Ala_racemase/Decarboxylase_C"/>
</dbReference>
<comment type="catalytic activity">
    <reaction evidence="4">
        <text>L-alanine = D-alanine</text>
        <dbReference type="Rhea" id="RHEA:20249"/>
        <dbReference type="ChEBI" id="CHEBI:57416"/>
        <dbReference type="ChEBI" id="CHEBI:57972"/>
        <dbReference type="EC" id="5.1.1.1"/>
    </reaction>
</comment>
<dbReference type="PANTHER" id="PTHR30511:SF0">
    <property type="entry name" value="ALANINE RACEMASE, CATABOLIC-RELATED"/>
    <property type="match status" value="1"/>
</dbReference>